<dbReference type="RefSeq" id="WP_341398661.1">
    <property type="nucleotide sequence ID" value="NZ_JBBUTI010000005.1"/>
</dbReference>
<name>A0ABU9C3H2_9BURK</name>
<evidence type="ECO:0000313" key="2">
    <source>
        <dbReference type="Proteomes" id="UP001379945"/>
    </source>
</evidence>
<dbReference type="InterPro" id="IPR029063">
    <property type="entry name" value="SAM-dependent_MTases_sf"/>
</dbReference>
<proteinExistence type="predicted"/>
<dbReference type="InterPro" id="IPR010342">
    <property type="entry name" value="DUF938"/>
</dbReference>
<keyword evidence="2" id="KW-1185">Reference proteome</keyword>
<dbReference type="PANTHER" id="PTHR20974">
    <property type="entry name" value="UPF0585 PROTEIN CG18661"/>
    <property type="match status" value="1"/>
</dbReference>
<dbReference type="Gene3D" id="3.40.50.150">
    <property type="entry name" value="Vaccinia Virus protein VP39"/>
    <property type="match status" value="1"/>
</dbReference>
<dbReference type="Proteomes" id="UP001379945">
    <property type="component" value="Unassembled WGS sequence"/>
</dbReference>
<dbReference type="EMBL" id="JBBUTI010000005">
    <property type="protein sequence ID" value="MEK8046373.1"/>
    <property type="molecule type" value="Genomic_DNA"/>
</dbReference>
<organism evidence="1 2">
    <name type="scientific">Ideonella margarita</name>
    <dbReference type="NCBI Taxonomy" id="2984191"/>
    <lineage>
        <taxon>Bacteria</taxon>
        <taxon>Pseudomonadati</taxon>
        <taxon>Pseudomonadota</taxon>
        <taxon>Betaproteobacteria</taxon>
        <taxon>Burkholderiales</taxon>
        <taxon>Sphaerotilaceae</taxon>
        <taxon>Ideonella</taxon>
    </lineage>
</organism>
<dbReference type="Pfam" id="PF06080">
    <property type="entry name" value="DUF938"/>
    <property type="match status" value="1"/>
</dbReference>
<comment type="caution">
    <text evidence="1">The sequence shown here is derived from an EMBL/GenBank/DDBJ whole genome shotgun (WGS) entry which is preliminary data.</text>
</comment>
<gene>
    <name evidence="1" type="ORF">AACH00_08465</name>
</gene>
<sequence length="203" mass="21520">MTLPQPLPFSAAAERNTAPILAVLRQVLPKQARVLEVASGTGQHAAAFAQAEPGWQWQPSDWQADGFGAIEARTAQLANVQRPVVLDVLAPDWPLQHAAVDAVLAINMLHIAPWACCAGLMQGAARHLVPGGCLVTYGPYLEAMVPTSPGNLAFDADLRARDAAWGLRDLADVALVAGRAGLVLEQRVAMPANNLLLVFRLSA</sequence>
<evidence type="ECO:0000313" key="1">
    <source>
        <dbReference type="EMBL" id="MEK8046373.1"/>
    </source>
</evidence>
<reference evidence="1 2" key="1">
    <citation type="submission" date="2024-04" db="EMBL/GenBank/DDBJ databases">
        <title>Novel species of the genus Ideonella isolated from streams.</title>
        <authorList>
            <person name="Lu H."/>
        </authorList>
    </citation>
    <scope>NUCLEOTIDE SEQUENCE [LARGE SCALE GENOMIC DNA]</scope>
    <source>
        <strain evidence="1 2">LYT19W</strain>
    </source>
</reference>
<dbReference type="SUPFAM" id="SSF53335">
    <property type="entry name" value="S-adenosyl-L-methionine-dependent methyltransferases"/>
    <property type="match status" value="1"/>
</dbReference>
<protein>
    <submittedName>
        <fullName evidence="1">DUF938 domain-containing protein</fullName>
    </submittedName>
</protein>
<dbReference type="PANTHER" id="PTHR20974:SF0">
    <property type="entry name" value="UPF0585 PROTEIN CG18661"/>
    <property type="match status" value="1"/>
</dbReference>
<accession>A0ABU9C3H2</accession>